<organism evidence="1 2">
    <name type="scientific">Desulfovibrio desulfuricans</name>
    <dbReference type="NCBI Taxonomy" id="876"/>
    <lineage>
        <taxon>Bacteria</taxon>
        <taxon>Pseudomonadati</taxon>
        <taxon>Thermodesulfobacteriota</taxon>
        <taxon>Desulfovibrionia</taxon>
        <taxon>Desulfovibrionales</taxon>
        <taxon>Desulfovibrionaceae</taxon>
        <taxon>Desulfovibrio</taxon>
    </lineage>
</organism>
<dbReference type="InterPro" id="IPR050509">
    <property type="entry name" value="CoA-transferase_III"/>
</dbReference>
<keyword evidence="1" id="KW-0808">Transferase</keyword>
<accession>A0A4P7UJR9</accession>
<dbReference type="PANTHER" id="PTHR48228">
    <property type="entry name" value="SUCCINYL-COA--D-CITRAMALATE COA-TRANSFERASE"/>
    <property type="match status" value="1"/>
</dbReference>
<evidence type="ECO:0000313" key="1">
    <source>
        <dbReference type="EMBL" id="QCC85947.1"/>
    </source>
</evidence>
<name>A0A4P7UJR9_DESDE</name>
<dbReference type="PANTHER" id="PTHR48228:SF2">
    <property type="entry name" value="E-CINNAMOYL-COA:R-PHENYLLACTATE COA TRANSFERASE LARGE SUBUNIT"/>
    <property type="match status" value="1"/>
</dbReference>
<dbReference type="InterPro" id="IPR044855">
    <property type="entry name" value="CoA-Trfase_III_dom3_sf"/>
</dbReference>
<dbReference type="SUPFAM" id="SSF89796">
    <property type="entry name" value="CoA-transferase family III (CaiB/BaiF)"/>
    <property type="match status" value="1"/>
</dbReference>
<dbReference type="InterPro" id="IPR003673">
    <property type="entry name" value="CoA-Trfase_fam_III"/>
</dbReference>
<dbReference type="EMBL" id="CP036295">
    <property type="protein sequence ID" value="QCC85947.1"/>
    <property type="molecule type" value="Genomic_DNA"/>
</dbReference>
<protein>
    <submittedName>
        <fullName evidence="1">CoA transferase</fullName>
    </submittedName>
</protein>
<evidence type="ECO:0000313" key="2">
    <source>
        <dbReference type="Proteomes" id="UP000297065"/>
    </source>
</evidence>
<dbReference type="Proteomes" id="UP000297065">
    <property type="component" value="Chromosome"/>
</dbReference>
<gene>
    <name evidence="1" type="ORF">DDIC_08675</name>
</gene>
<sequence length="410" mass="46299">MSERKLLEGVKIVELATFIAVPSATRMLADMGAEVIKIEGAKGDNLRWTAPTEGRPQDHSENTTFDLENANKLSLGLDMKSPGGRKILFQLLEKADIFVTNWRPQALERAKLSYADLKTVFPKLVYANATGYGEKGPDKDLPGFDYTAFFARGGMLGTLYQKGTVPMNVVPGLGDHQCGMMLAAGILAAYINAQRTGKGEKVSTNLLHTAIYTQGIMIQGAQYTDYGQVYPIDRRETISPFIVAYKTKDDRFIQICMPVYDAYYPTFMKCIGREDLAEDERYTKMEVVAKHKRSPELYDILWDAFQTKTVKEWAEIFTAHDIPFSIAQTWEEILEDKQAWSVDSFYKMQYPNGNNRTLVRIPIDFEEMGLPEYKQAPLVGGDNYKILGSLGYTKEQIDEMIANKEVCAWK</sequence>
<dbReference type="Gene3D" id="3.30.1540.10">
    <property type="entry name" value="formyl-coa transferase, domain 3"/>
    <property type="match status" value="1"/>
</dbReference>
<reference evidence="1 2" key="1">
    <citation type="submission" date="2019-02" db="EMBL/GenBank/DDBJ databases">
        <title>Complete Genome Sequence of Desulfovibrio desulfuricans IC1, a Sulfonate Utilizing Anaerobe.</title>
        <authorList>
            <person name="Day L.A."/>
            <person name="De Leon K.B."/>
            <person name="Wall J.D."/>
        </authorList>
    </citation>
    <scope>NUCLEOTIDE SEQUENCE [LARGE SCALE GENOMIC DNA]</scope>
    <source>
        <strain evidence="1 2">IC1</strain>
    </source>
</reference>
<dbReference type="AlphaFoldDB" id="A0A4P7UJR9"/>
<dbReference type="InterPro" id="IPR023606">
    <property type="entry name" value="CoA-Trfase_III_dom_1_sf"/>
</dbReference>
<dbReference type="GO" id="GO:0016740">
    <property type="term" value="F:transferase activity"/>
    <property type="evidence" value="ECO:0007669"/>
    <property type="project" value="UniProtKB-KW"/>
</dbReference>
<dbReference type="Pfam" id="PF02515">
    <property type="entry name" value="CoA_transf_3"/>
    <property type="match status" value="1"/>
</dbReference>
<proteinExistence type="predicted"/>
<dbReference type="Gene3D" id="3.40.50.10540">
    <property type="entry name" value="Crotonobetainyl-coa:carnitine coa-transferase, domain 1"/>
    <property type="match status" value="1"/>
</dbReference>
<dbReference type="OrthoDB" id="9781472at2"/>
<dbReference type="RefSeq" id="WP_136400072.1">
    <property type="nucleotide sequence ID" value="NZ_CP036295.1"/>
</dbReference>